<dbReference type="GeneID" id="63787867"/>
<dbReference type="RefSeq" id="XP_040724692.1">
    <property type="nucleotide sequence ID" value="XM_040871268.1"/>
</dbReference>
<accession>A0A1Y2FDC7</accession>
<sequence>MSTSKIETLELVHALLEALPERNLYATLVHLLPTLLHAYAGPSEASVTLAAKELLLDGVAKSEEIQAALGNVTLLQSVPQAFEAGRERHHVQLKLLDLLICAYKVVKHDAIKDAIRIMSRRDESGDDVLYLVGLIQSISTLSQLETETGHGLCTLRAILRQHYDEQSQWFLACLVDQGLVSHDSIEDELLCVEVLRLIAKLPGSDCVALSSNYRLLDLLRDRLASANETIRDKTLQCLATLFSTIPDGVWDILPARIGNPYIASLGMLLERSPTNAWKTRILEEKCPGDYLLQLLAGLSSTFEAPRKVSYYHCHQLATWQQGVALLCGSEGVLALLTNGKGEYHDIVTKHEIMSKALETLRADDGCGRDLSGGHRRKIEAFVNAGPFARVADGSMQVASQTT</sequence>
<reference evidence="1 2" key="1">
    <citation type="submission" date="2016-07" db="EMBL/GenBank/DDBJ databases">
        <title>Pervasive Adenine N6-methylation of Active Genes in Fungi.</title>
        <authorList>
            <consortium name="DOE Joint Genome Institute"/>
            <person name="Mondo S.J."/>
            <person name="Dannebaum R.O."/>
            <person name="Kuo R.C."/>
            <person name="Labutti K."/>
            <person name="Haridas S."/>
            <person name="Kuo A."/>
            <person name="Salamov A."/>
            <person name="Ahrendt S.R."/>
            <person name="Lipzen A."/>
            <person name="Sullivan W."/>
            <person name="Andreopoulos W.B."/>
            <person name="Clum A."/>
            <person name="Lindquist E."/>
            <person name="Daum C."/>
            <person name="Ramamoorthy G.K."/>
            <person name="Gryganskyi A."/>
            <person name="Culley D."/>
            <person name="Magnuson J.K."/>
            <person name="James T.Y."/>
            <person name="O'Malley M.A."/>
            <person name="Stajich J.E."/>
            <person name="Spatafora J.W."/>
            <person name="Visel A."/>
            <person name="Grigoriev I.V."/>
        </authorList>
    </citation>
    <scope>NUCLEOTIDE SEQUENCE [LARGE SCALE GENOMIC DNA]</scope>
    <source>
        <strain evidence="1 2">12-1054</strain>
    </source>
</reference>
<dbReference type="AlphaFoldDB" id="A0A1Y2FDC7"/>
<dbReference type="InterPro" id="IPR016024">
    <property type="entry name" value="ARM-type_fold"/>
</dbReference>
<keyword evidence="2" id="KW-1185">Reference proteome</keyword>
<evidence type="ECO:0008006" key="3">
    <source>
        <dbReference type="Google" id="ProtNLM"/>
    </source>
</evidence>
<dbReference type="Proteomes" id="UP000193685">
    <property type="component" value="Unassembled WGS sequence"/>
</dbReference>
<gene>
    <name evidence="1" type="ORF">BCR37DRAFT_393196</name>
</gene>
<name>A0A1Y2FDC7_PROLT</name>
<comment type="caution">
    <text evidence="1">The sequence shown here is derived from an EMBL/GenBank/DDBJ whole genome shotgun (WGS) entry which is preliminary data.</text>
</comment>
<dbReference type="EMBL" id="MCFI01000011">
    <property type="protein sequence ID" value="ORY81316.1"/>
    <property type="molecule type" value="Genomic_DNA"/>
</dbReference>
<proteinExistence type="predicted"/>
<organism evidence="1 2">
    <name type="scientific">Protomyces lactucae-debilis</name>
    <dbReference type="NCBI Taxonomy" id="2754530"/>
    <lineage>
        <taxon>Eukaryota</taxon>
        <taxon>Fungi</taxon>
        <taxon>Dikarya</taxon>
        <taxon>Ascomycota</taxon>
        <taxon>Taphrinomycotina</taxon>
        <taxon>Taphrinomycetes</taxon>
        <taxon>Taphrinales</taxon>
        <taxon>Protomycetaceae</taxon>
        <taxon>Protomyces</taxon>
    </lineage>
</organism>
<evidence type="ECO:0000313" key="1">
    <source>
        <dbReference type="EMBL" id="ORY81316.1"/>
    </source>
</evidence>
<dbReference type="SUPFAM" id="SSF48371">
    <property type="entry name" value="ARM repeat"/>
    <property type="match status" value="1"/>
</dbReference>
<protein>
    <recommendedName>
        <fullName evidence="3">26S proteasome non-ATPase regulatory subunit 5</fullName>
    </recommendedName>
</protein>
<evidence type="ECO:0000313" key="2">
    <source>
        <dbReference type="Proteomes" id="UP000193685"/>
    </source>
</evidence>